<feature type="transmembrane region" description="Helical" evidence="1">
    <location>
        <begin position="7"/>
        <end position="29"/>
    </location>
</feature>
<proteinExistence type="predicted"/>
<name>A0A1H9RYE3_9FIRM</name>
<dbReference type="RefSeq" id="WP_022749049.1">
    <property type="nucleotide sequence ID" value="NZ_FOGW01000010.1"/>
</dbReference>
<keyword evidence="3" id="KW-1185">Reference proteome</keyword>
<evidence type="ECO:0000313" key="3">
    <source>
        <dbReference type="Proteomes" id="UP000182471"/>
    </source>
</evidence>
<dbReference type="OrthoDB" id="2059201at2"/>
<reference evidence="3" key="1">
    <citation type="submission" date="2016-10" db="EMBL/GenBank/DDBJ databases">
        <authorList>
            <person name="Varghese N."/>
            <person name="Submissions S."/>
        </authorList>
    </citation>
    <scope>NUCLEOTIDE SEQUENCE [LARGE SCALE GENOMIC DNA]</scope>
    <source>
        <strain evidence="3">S1b</strain>
    </source>
</reference>
<dbReference type="AlphaFoldDB" id="A0A1H9RYE3"/>
<evidence type="ECO:0000256" key="1">
    <source>
        <dbReference type="SAM" id="Phobius"/>
    </source>
</evidence>
<keyword evidence="1" id="KW-0472">Membrane</keyword>
<sequence length="120" mass="13728">MGQVVKSFLGVFLIMFLVATSVSIISVFLEVMNAQNEHASIINEIENSDFNNQVITQCVNDAKKKGYTVSTKVFYEDLEKIKLENKDLDEAKVAKVELKFPINIAFWQLNQEYKIEGYAR</sequence>
<dbReference type="Proteomes" id="UP000182471">
    <property type="component" value="Unassembled WGS sequence"/>
</dbReference>
<gene>
    <name evidence="2" type="ORF">SAMN02910429_01045</name>
</gene>
<keyword evidence="1" id="KW-0812">Transmembrane</keyword>
<evidence type="ECO:0000313" key="2">
    <source>
        <dbReference type="EMBL" id="SER77820.1"/>
    </source>
</evidence>
<organism evidence="2 3">
    <name type="scientific">Lachnobacterium bovis</name>
    <dbReference type="NCBI Taxonomy" id="140626"/>
    <lineage>
        <taxon>Bacteria</taxon>
        <taxon>Bacillati</taxon>
        <taxon>Bacillota</taxon>
        <taxon>Clostridia</taxon>
        <taxon>Lachnospirales</taxon>
        <taxon>Lachnospiraceae</taxon>
        <taxon>Lachnobacterium</taxon>
    </lineage>
</organism>
<protein>
    <submittedName>
        <fullName evidence="2">Uncharacterized protein</fullName>
    </submittedName>
</protein>
<dbReference type="EMBL" id="FOGW01000010">
    <property type="protein sequence ID" value="SER77820.1"/>
    <property type="molecule type" value="Genomic_DNA"/>
</dbReference>
<keyword evidence="1" id="KW-1133">Transmembrane helix</keyword>
<accession>A0A1H9RYE3</accession>